<dbReference type="GO" id="GO:0007018">
    <property type="term" value="P:microtubule-based movement"/>
    <property type="evidence" value="ECO:0007669"/>
    <property type="project" value="TreeGrafter"/>
</dbReference>
<evidence type="ECO:0000256" key="1">
    <source>
        <dbReference type="ARBA" id="ARBA00005361"/>
    </source>
</evidence>
<gene>
    <name evidence="4" type="primary">LOC112694425</name>
</gene>
<organism evidence="3 4">
    <name type="scientific">Sipha flava</name>
    <name type="common">yellow sugarcane aphid</name>
    <dbReference type="NCBI Taxonomy" id="143950"/>
    <lineage>
        <taxon>Eukaryota</taxon>
        <taxon>Metazoa</taxon>
        <taxon>Ecdysozoa</taxon>
        <taxon>Arthropoda</taxon>
        <taxon>Hexapoda</taxon>
        <taxon>Insecta</taxon>
        <taxon>Pterygota</taxon>
        <taxon>Neoptera</taxon>
        <taxon>Paraneoptera</taxon>
        <taxon>Hemiptera</taxon>
        <taxon>Sternorrhyncha</taxon>
        <taxon>Aphidomorpha</taxon>
        <taxon>Aphidoidea</taxon>
        <taxon>Aphididae</taxon>
        <taxon>Sipha</taxon>
    </lineage>
</organism>
<dbReference type="OrthoDB" id="6610378at2759"/>
<evidence type="ECO:0000313" key="3">
    <source>
        <dbReference type="Proteomes" id="UP000694846"/>
    </source>
</evidence>
<dbReference type="InterPro" id="IPR038586">
    <property type="entry name" value="Tctex-1-like_sf"/>
</dbReference>
<evidence type="ECO:0000313" key="4">
    <source>
        <dbReference type="RefSeq" id="XP_025425673.1"/>
    </source>
</evidence>
<name>A0A8B8GRE7_9HEMI</name>
<reference evidence="4" key="1">
    <citation type="submission" date="2025-08" db="UniProtKB">
        <authorList>
            <consortium name="RefSeq"/>
        </authorList>
    </citation>
    <scope>IDENTIFICATION</scope>
    <source>
        <tissue evidence="4">Whole body</tissue>
    </source>
</reference>
<evidence type="ECO:0000256" key="2">
    <source>
        <dbReference type="SAM" id="MobiDB-lite"/>
    </source>
</evidence>
<dbReference type="Proteomes" id="UP000694846">
    <property type="component" value="Unplaced"/>
</dbReference>
<dbReference type="GO" id="GO:0005737">
    <property type="term" value="C:cytoplasm"/>
    <property type="evidence" value="ECO:0007669"/>
    <property type="project" value="TreeGrafter"/>
</dbReference>
<proteinExistence type="inferred from homology"/>
<dbReference type="GO" id="GO:0045505">
    <property type="term" value="F:dynein intermediate chain binding"/>
    <property type="evidence" value="ECO:0007669"/>
    <property type="project" value="TreeGrafter"/>
</dbReference>
<dbReference type="Pfam" id="PF03645">
    <property type="entry name" value="Tctex-1"/>
    <property type="match status" value="1"/>
</dbReference>
<dbReference type="RefSeq" id="XP_025425673.1">
    <property type="nucleotide sequence ID" value="XM_025569888.1"/>
</dbReference>
<feature type="region of interest" description="Disordered" evidence="2">
    <location>
        <begin position="1"/>
        <end position="34"/>
    </location>
</feature>
<dbReference type="PANTHER" id="PTHR21255">
    <property type="entry name" value="T-COMPLEX-ASSOCIATED-TESTIS-EXPRESSED 1/ DYNEIN LIGHT CHAIN"/>
    <property type="match status" value="1"/>
</dbReference>
<keyword evidence="3" id="KW-1185">Reference proteome</keyword>
<dbReference type="GeneID" id="112694425"/>
<dbReference type="Gene3D" id="3.30.1140.40">
    <property type="entry name" value="Tctex-1"/>
    <property type="match status" value="1"/>
</dbReference>
<comment type="similarity">
    <text evidence="1">Belongs to the dynein light chain Tctex-type family.</text>
</comment>
<dbReference type="InterPro" id="IPR005334">
    <property type="entry name" value="Tctex-1-like"/>
</dbReference>
<sequence length="156" mass="18187">MSLSQDSQTAQNTDRSMDHGDDETENKPSQPSTGLRLRPRLYEMISKPLIKEIIQNVYGKHLKGKTWKDLDPKITCTNISRDIEYGVVEVYRCIREDNKYKLVVQTMICEYNSQSVNIDALCFWDKNTDGLVYDSYINGYVVCYSQVYFSYLMRHA</sequence>
<dbReference type="CDD" id="cd21449">
    <property type="entry name" value="DLC-like_SF"/>
    <property type="match status" value="1"/>
</dbReference>
<protein>
    <submittedName>
        <fullName evidence="4">Tctex1 domain-containing protein 2-like</fullName>
    </submittedName>
</protein>
<feature type="compositionally biased region" description="Polar residues" evidence="2">
    <location>
        <begin position="1"/>
        <end position="14"/>
    </location>
</feature>
<dbReference type="GO" id="GO:0005868">
    <property type="term" value="C:cytoplasmic dynein complex"/>
    <property type="evidence" value="ECO:0007669"/>
    <property type="project" value="TreeGrafter"/>
</dbReference>
<accession>A0A8B8GRE7</accession>
<dbReference type="PANTHER" id="PTHR21255:SF7">
    <property type="entry name" value="DYNEIN LIGHT CHAIN TCTEX-TYPE PROTEIN 2B"/>
    <property type="match status" value="1"/>
</dbReference>
<dbReference type="AlphaFoldDB" id="A0A8B8GRE7"/>